<sequence>MLAAMPSPSGRGRGAAAPGVRRRRTLGTAATLLGLALMVAGSCCSAFLPAAARPGPAARSRRSAEGELQPAAHGGGAESQLGPRASGNALAGGAAPLLVLALAAAVAYPEAVAAKASSVEQALSPWYSVCPYYGFLFYISLIAVQKNSFDNFNKAYFASAVLWLGPPVVLLFSYKWGG</sequence>
<keyword evidence="2" id="KW-0472">Membrane</keyword>
<evidence type="ECO:0000256" key="1">
    <source>
        <dbReference type="SAM" id="MobiDB-lite"/>
    </source>
</evidence>
<feature type="transmembrane region" description="Helical" evidence="2">
    <location>
        <begin position="89"/>
        <end position="106"/>
    </location>
</feature>
<feature type="transmembrane region" description="Helical" evidence="2">
    <location>
        <begin position="29"/>
        <end position="52"/>
    </location>
</feature>
<feature type="compositionally biased region" description="Low complexity" evidence="1">
    <location>
        <begin position="1"/>
        <end position="19"/>
    </location>
</feature>
<dbReference type="EMBL" id="HBNR01025315">
    <property type="protein sequence ID" value="CAE4577433.1"/>
    <property type="molecule type" value="Transcribed_RNA"/>
</dbReference>
<keyword evidence="2" id="KW-1133">Transmembrane helix</keyword>
<proteinExistence type="predicted"/>
<feature type="transmembrane region" description="Helical" evidence="2">
    <location>
        <begin position="126"/>
        <end position="144"/>
    </location>
</feature>
<evidence type="ECO:0000313" key="3">
    <source>
        <dbReference type="EMBL" id="CAE4577433.1"/>
    </source>
</evidence>
<gene>
    <name evidence="3" type="ORF">AMON00008_LOCUS17053</name>
</gene>
<feature type="region of interest" description="Disordered" evidence="1">
    <location>
        <begin position="58"/>
        <end position="80"/>
    </location>
</feature>
<organism evidence="3">
    <name type="scientific">Alexandrium monilatum</name>
    <dbReference type="NCBI Taxonomy" id="311494"/>
    <lineage>
        <taxon>Eukaryota</taxon>
        <taxon>Sar</taxon>
        <taxon>Alveolata</taxon>
        <taxon>Dinophyceae</taxon>
        <taxon>Gonyaulacales</taxon>
        <taxon>Pyrocystaceae</taxon>
        <taxon>Alexandrium</taxon>
    </lineage>
</organism>
<reference evidence="3" key="1">
    <citation type="submission" date="2021-01" db="EMBL/GenBank/DDBJ databases">
        <authorList>
            <person name="Corre E."/>
            <person name="Pelletier E."/>
            <person name="Niang G."/>
            <person name="Scheremetjew M."/>
            <person name="Finn R."/>
            <person name="Kale V."/>
            <person name="Holt S."/>
            <person name="Cochrane G."/>
            <person name="Meng A."/>
            <person name="Brown T."/>
            <person name="Cohen L."/>
        </authorList>
    </citation>
    <scope>NUCLEOTIDE SEQUENCE</scope>
    <source>
        <strain evidence="3">CCMP3105</strain>
    </source>
</reference>
<protein>
    <submittedName>
        <fullName evidence="3">Uncharacterized protein</fullName>
    </submittedName>
</protein>
<accession>A0A7S4QAC5</accession>
<dbReference type="AlphaFoldDB" id="A0A7S4QAC5"/>
<keyword evidence="2" id="KW-0812">Transmembrane</keyword>
<evidence type="ECO:0000256" key="2">
    <source>
        <dbReference type="SAM" id="Phobius"/>
    </source>
</evidence>
<name>A0A7S4QAC5_9DINO</name>
<feature type="transmembrane region" description="Helical" evidence="2">
    <location>
        <begin position="156"/>
        <end position="174"/>
    </location>
</feature>
<feature type="region of interest" description="Disordered" evidence="1">
    <location>
        <begin position="1"/>
        <end position="21"/>
    </location>
</feature>